<reference evidence="1" key="1">
    <citation type="submission" date="2021-04" db="EMBL/GenBank/DDBJ databases">
        <authorList>
            <person name="Yoon J."/>
        </authorList>
    </citation>
    <scope>NUCLEOTIDE SEQUENCE</scope>
    <source>
        <strain evidence="1">KMU-90</strain>
    </source>
</reference>
<proteinExistence type="predicted"/>
<protein>
    <submittedName>
        <fullName evidence="1">Uncharacterized protein</fullName>
    </submittedName>
</protein>
<keyword evidence="2" id="KW-1185">Reference proteome</keyword>
<comment type="caution">
    <text evidence="1">The sequence shown here is derived from an EMBL/GenBank/DDBJ whole genome shotgun (WGS) entry which is preliminary data.</text>
</comment>
<dbReference type="EMBL" id="JAGTUU010000005">
    <property type="protein sequence ID" value="MBS0125029.1"/>
    <property type="molecule type" value="Genomic_DNA"/>
</dbReference>
<gene>
    <name evidence="1" type="ORF">KB874_13095</name>
</gene>
<evidence type="ECO:0000313" key="1">
    <source>
        <dbReference type="EMBL" id="MBS0125029.1"/>
    </source>
</evidence>
<organism evidence="1 2">
    <name type="scientific">Thetidibacter halocola</name>
    <dbReference type="NCBI Taxonomy" id="2827239"/>
    <lineage>
        <taxon>Bacteria</taxon>
        <taxon>Pseudomonadati</taxon>
        <taxon>Pseudomonadota</taxon>
        <taxon>Alphaproteobacteria</taxon>
        <taxon>Rhodobacterales</taxon>
        <taxon>Roseobacteraceae</taxon>
        <taxon>Thetidibacter</taxon>
    </lineage>
</organism>
<dbReference type="Proteomes" id="UP000681356">
    <property type="component" value="Unassembled WGS sequence"/>
</dbReference>
<evidence type="ECO:0000313" key="2">
    <source>
        <dbReference type="Proteomes" id="UP000681356"/>
    </source>
</evidence>
<name>A0A8J8B8Q7_9RHOB</name>
<accession>A0A8J8B8Q7</accession>
<dbReference type="AlphaFoldDB" id="A0A8J8B8Q7"/>
<sequence>MRRPGAILSRLLIVLALVLFGLPQGYADRMATNPGPAAQVTVEQAVGIPSAQRHLLRAQVPDDTSSHAVLPGAAVQSWPSLSAATISPAPHQSLLPIAIRILPPVRGPPAA</sequence>